<gene>
    <name evidence="4" type="ORF">DERYTH_LOCUS28042</name>
</gene>
<dbReference type="EMBL" id="CAJVPY010067685">
    <property type="protein sequence ID" value="CAG8826209.1"/>
    <property type="molecule type" value="Genomic_DNA"/>
</dbReference>
<dbReference type="InterPro" id="IPR040096">
    <property type="entry name" value="Ric1"/>
</dbReference>
<evidence type="ECO:0000259" key="3">
    <source>
        <dbReference type="Pfam" id="PF07064"/>
    </source>
</evidence>
<comment type="caution">
    <text evidence="4">The sequence shown here is derived from an EMBL/GenBank/DDBJ whole genome shotgun (WGS) entry which is preliminary data.</text>
</comment>
<evidence type="ECO:0000313" key="4">
    <source>
        <dbReference type="EMBL" id="CAG8826209.1"/>
    </source>
</evidence>
<dbReference type="Pfam" id="PF07064">
    <property type="entry name" value="RIC1"/>
    <property type="match status" value="1"/>
</dbReference>
<dbReference type="GO" id="GO:0005829">
    <property type="term" value="C:cytosol"/>
    <property type="evidence" value="ECO:0007669"/>
    <property type="project" value="TreeGrafter"/>
</dbReference>
<evidence type="ECO:0000313" key="5">
    <source>
        <dbReference type="Proteomes" id="UP000789405"/>
    </source>
</evidence>
<dbReference type="GO" id="GO:0006886">
    <property type="term" value="P:intracellular protein transport"/>
    <property type="evidence" value="ECO:0007669"/>
    <property type="project" value="InterPro"/>
</dbReference>
<dbReference type="AlphaFoldDB" id="A0A9N9PKR9"/>
<evidence type="ECO:0000256" key="2">
    <source>
        <dbReference type="ARBA" id="ARBA00023136"/>
    </source>
</evidence>
<name>A0A9N9PKR9_9GLOM</name>
<evidence type="ECO:0000256" key="1">
    <source>
        <dbReference type="ARBA" id="ARBA00004370"/>
    </source>
</evidence>
<keyword evidence="2" id="KW-0472">Membrane</keyword>
<organism evidence="4 5">
    <name type="scientific">Dentiscutata erythropus</name>
    <dbReference type="NCBI Taxonomy" id="1348616"/>
    <lineage>
        <taxon>Eukaryota</taxon>
        <taxon>Fungi</taxon>
        <taxon>Fungi incertae sedis</taxon>
        <taxon>Mucoromycota</taxon>
        <taxon>Glomeromycotina</taxon>
        <taxon>Glomeromycetes</taxon>
        <taxon>Diversisporales</taxon>
        <taxon>Gigasporaceae</taxon>
        <taxon>Dentiscutata</taxon>
    </lineage>
</organism>
<dbReference type="PANTHER" id="PTHR22746">
    <property type="entry name" value="RAB6A-GEF COMPLEX PARTNER PROTEIN 1"/>
    <property type="match status" value="1"/>
</dbReference>
<dbReference type="OrthoDB" id="67540at2759"/>
<dbReference type="GO" id="GO:0034066">
    <property type="term" value="C:Ric1-Rgp1 guanyl-nucleotide exchange factor complex"/>
    <property type="evidence" value="ECO:0007669"/>
    <property type="project" value="InterPro"/>
</dbReference>
<feature type="non-terminal residue" evidence="4">
    <location>
        <position position="1"/>
    </location>
</feature>
<dbReference type="GO" id="GO:0000139">
    <property type="term" value="C:Golgi membrane"/>
    <property type="evidence" value="ECO:0007669"/>
    <property type="project" value="TreeGrafter"/>
</dbReference>
<dbReference type="Proteomes" id="UP000789405">
    <property type="component" value="Unassembled WGS sequence"/>
</dbReference>
<accession>A0A9N9PKR9</accession>
<dbReference type="GO" id="GO:0042147">
    <property type="term" value="P:retrograde transport, endosome to Golgi"/>
    <property type="evidence" value="ECO:0007669"/>
    <property type="project" value="TreeGrafter"/>
</dbReference>
<comment type="subcellular location">
    <subcellularLocation>
        <location evidence="1">Membrane</location>
    </subcellularLocation>
</comment>
<feature type="domain" description="RIC1 C-terminal alpha solenoid region" evidence="3">
    <location>
        <begin position="1"/>
        <end position="63"/>
    </location>
</feature>
<proteinExistence type="predicted"/>
<dbReference type="PANTHER" id="PTHR22746:SF10">
    <property type="entry name" value="GUANINE NUCLEOTIDE EXCHANGE FACTOR SUBUNIT RIC1"/>
    <property type="match status" value="1"/>
</dbReference>
<dbReference type="InterPro" id="IPR009771">
    <property type="entry name" value="RIC1_C"/>
</dbReference>
<sequence length="64" mass="7167">VVKFLNNFPHASDAIAGCARKTEVPLWDYLFPIVDKCMSTRLLKTATSYLLVLHTLEPSSDNSK</sequence>
<keyword evidence="5" id="KW-1185">Reference proteome</keyword>
<reference evidence="4" key="1">
    <citation type="submission" date="2021-06" db="EMBL/GenBank/DDBJ databases">
        <authorList>
            <person name="Kallberg Y."/>
            <person name="Tangrot J."/>
            <person name="Rosling A."/>
        </authorList>
    </citation>
    <scope>NUCLEOTIDE SEQUENCE</scope>
    <source>
        <strain evidence="4">MA453B</strain>
    </source>
</reference>
<feature type="non-terminal residue" evidence="4">
    <location>
        <position position="64"/>
    </location>
</feature>
<protein>
    <submittedName>
        <fullName evidence="4">2943_t:CDS:1</fullName>
    </submittedName>
</protein>